<evidence type="ECO:0000313" key="1">
    <source>
        <dbReference type="EMBL" id="CAG8539423.1"/>
    </source>
</evidence>
<dbReference type="AlphaFoldDB" id="A0A9N9FJX5"/>
<name>A0A9N9FJX5_FUNMO</name>
<proteinExistence type="predicted"/>
<evidence type="ECO:0000313" key="2">
    <source>
        <dbReference type="Proteomes" id="UP000789375"/>
    </source>
</evidence>
<protein>
    <submittedName>
        <fullName evidence="1">10869_t:CDS:1</fullName>
    </submittedName>
</protein>
<keyword evidence="2" id="KW-1185">Reference proteome</keyword>
<dbReference type="Proteomes" id="UP000789375">
    <property type="component" value="Unassembled WGS sequence"/>
</dbReference>
<reference evidence="1" key="1">
    <citation type="submission" date="2021-06" db="EMBL/GenBank/DDBJ databases">
        <authorList>
            <person name="Kallberg Y."/>
            <person name="Tangrot J."/>
            <person name="Rosling A."/>
        </authorList>
    </citation>
    <scope>NUCLEOTIDE SEQUENCE</scope>
    <source>
        <strain evidence="1">87-6 pot B 2015</strain>
    </source>
</reference>
<organism evidence="1 2">
    <name type="scientific">Funneliformis mosseae</name>
    <name type="common">Endomycorrhizal fungus</name>
    <name type="synonym">Glomus mosseae</name>
    <dbReference type="NCBI Taxonomy" id="27381"/>
    <lineage>
        <taxon>Eukaryota</taxon>
        <taxon>Fungi</taxon>
        <taxon>Fungi incertae sedis</taxon>
        <taxon>Mucoromycota</taxon>
        <taxon>Glomeromycotina</taxon>
        <taxon>Glomeromycetes</taxon>
        <taxon>Glomerales</taxon>
        <taxon>Glomeraceae</taxon>
        <taxon>Funneliformis</taxon>
    </lineage>
</organism>
<dbReference type="EMBL" id="CAJVPP010001178">
    <property type="protein sequence ID" value="CAG8539423.1"/>
    <property type="molecule type" value="Genomic_DNA"/>
</dbReference>
<sequence>MSFYTLYLRIVSEVLEAITSDTPSSLHALSIKIDERKLGTFNSINNK</sequence>
<accession>A0A9N9FJX5</accession>
<gene>
    <name evidence="1" type="ORF">FMOSSE_LOCUS5905</name>
</gene>
<comment type="caution">
    <text evidence="1">The sequence shown here is derived from an EMBL/GenBank/DDBJ whole genome shotgun (WGS) entry which is preliminary data.</text>
</comment>